<dbReference type="InterPro" id="IPR050491">
    <property type="entry name" value="AmpC-like"/>
</dbReference>
<accession>A0A839JZW6</accession>
<proteinExistence type="predicted"/>
<gene>
    <name evidence="4" type="ORF">H0486_04885</name>
</gene>
<reference evidence="4 5" key="1">
    <citation type="submission" date="2020-07" db="EMBL/GenBank/DDBJ databases">
        <title>Characterization and genome sequencing of isolate MD1, a novel member within the family Lachnospiraceae.</title>
        <authorList>
            <person name="Rettenmaier R."/>
            <person name="Di Bello L."/>
            <person name="Zinser C."/>
            <person name="Scheitz K."/>
            <person name="Liebl W."/>
            <person name="Zverlov V."/>
        </authorList>
    </citation>
    <scope>NUCLEOTIDE SEQUENCE [LARGE SCALE GENOMIC DNA]</scope>
    <source>
        <strain evidence="4 5">MD1</strain>
    </source>
</reference>
<comment type="subcellular location">
    <subcellularLocation>
        <location evidence="1">Membrane</location>
    </subcellularLocation>
</comment>
<dbReference type="AlphaFoldDB" id="A0A839JZW6"/>
<evidence type="ECO:0000259" key="3">
    <source>
        <dbReference type="Pfam" id="PF00144"/>
    </source>
</evidence>
<dbReference type="PANTHER" id="PTHR46825">
    <property type="entry name" value="D-ALANYL-D-ALANINE-CARBOXYPEPTIDASE/ENDOPEPTIDASE AMPH"/>
    <property type="match status" value="1"/>
</dbReference>
<dbReference type="Gene3D" id="3.40.710.10">
    <property type="entry name" value="DD-peptidase/beta-lactamase superfamily"/>
    <property type="match status" value="1"/>
</dbReference>
<dbReference type="GO" id="GO:0016020">
    <property type="term" value="C:membrane"/>
    <property type="evidence" value="ECO:0007669"/>
    <property type="project" value="UniProtKB-SubCell"/>
</dbReference>
<dbReference type="EMBL" id="JACEGA010000001">
    <property type="protein sequence ID" value="MBB2182209.1"/>
    <property type="molecule type" value="Genomic_DNA"/>
</dbReference>
<organism evidence="4 5">
    <name type="scientific">Variimorphobacter saccharofermentans</name>
    <dbReference type="NCBI Taxonomy" id="2755051"/>
    <lineage>
        <taxon>Bacteria</taxon>
        <taxon>Bacillati</taxon>
        <taxon>Bacillota</taxon>
        <taxon>Clostridia</taxon>
        <taxon>Lachnospirales</taxon>
        <taxon>Lachnospiraceae</taxon>
        <taxon>Variimorphobacter</taxon>
    </lineage>
</organism>
<dbReference type="RefSeq" id="WP_228351937.1">
    <property type="nucleotide sequence ID" value="NZ_JACEGA010000001.1"/>
</dbReference>
<dbReference type="PANTHER" id="PTHR46825:SF11">
    <property type="entry name" value="PENICILLIN-BINDING PROTEIN 4"/>
    <property type="match status" value="1"/>
</dbReference>
<evidence type="ECO:0000313" key="5">
    <source>
        <dbReference type="Proteomes" id="UP000574276"/>
    </source>
</evidence>
<dbReference type="Pfam" id="PF00144">
    <property type="entry name" value="Beta-lactamase"/>
    <property type="match status" value="1"/>
</dbReference>
<evidence type="ECO:0000256" key="2">
    <source>
        <dbReference type="ARBA" id="ARBA00023136"/>
    </source>
</evidence>
<evidence type="ECO:0000256" key="1">
    <source>
        <dbReference type="ARBA" id="ARBA00004370"/>
    </source>
</evidence>
<sequence>MKLHRLKTCSIILLFLILIGSITYIYHLSVTKSIEVPDNATVDKLGIEGLREYYNIPGFVYSVIKEGEVVIEGSSGFIYKGSNIKVDTDNRFNIGSLTKAYTGLIAAKLVDDGVLSWDTKFFDIYPDWKSEANPEYYSITLEDLLSMRARIRPFTHNVFDSKLPLSSSNPIERREEFGKYVLSLSPVPENTYSNASISLASIMLEKVSGESWESMALQTAKELDINIDFGRPNAKDINQPWGHRKDWFGKLNPVSPMEKASIPSVLAPSGDINMTISDMSKYVQVFIDGISSKDGYIKSTTCNYLLFGLPDYSIGWGNAYDGETYAFHNGSDGTYYSHVMVFKELKSAIIIFTNAPDNEDTHNFIADLRNHLKRKYIYAIN</sequence>
<dbReference type="SUPFAM" id="SSF56601">
    <property type="entry name" value="beta-lactamase/transpeptidase-like"/>
    <property type="match status" value="1"/>
</dbReference>
<keyword evidence="5" id="KW-1185">Reference proteome</keyword>
<comment type="caution">
    <text evidence="4">The sequence shown here is derived from an EMBL/GenBank/DDBJ whole genome shotgun (WGS) entry which is preliminary data.</text>
</comment>
<dbReference type="InterPro" id="IPR012338">
    <property type="entry name" value="Beta-lactam/transpept-like"/>
</dbReference>
<keyword evidence="2" id="KW-0472">Membrane</keyword>
<feature type="domain" description="Beta-lactamase-related" evidence="3">
    <location>
        <begin position="48"/>
        <end position="363"/>
    </location>
</feature>
<name>A0A839JZW6_9FIRM</name>
<protein>
    <submittedName>
        <fullName evidence="4">Beta-lactamase family protein</fullName>
    </submittedName>
</protein>
<evidence type="ECO:0000313" key="4">
    <source>
        <dbReference type="EMBL" id="MBB2182209.1"/>
    </source>
</evidence>
<dbReference type="Proteomes" id="UP000574276">
    <property type="component" value="Unassembled WGS sequence"/>
</dbReference>
<dbReference type="InterPro" id="IPR001466">
    <property type="entry name" value="Beta-lactam-related"/>
</dbReference>